<evidence type="ECO:0000313" key="3">
    <source>
        <dbReference type="EMBL" id="KOF94873.1"/>
    </source>
</evidence>
<dbReference type="InterPro" id="IPR052065">
    <property type="entry name" value="Compl_asym_regulator"/>
</dbReference>
<feature type="non-terminal residue" evidence="3">
    <location>
        <position position="1"/>
    </location>
</feature>
<dbReference type="EMBL" id="KQ416854">
    <property type="protein sequence ID" value="KOF94873.1"/>
    <property type="molecule type" value="Genomic_DNA"/>
</dbReference>
<dbReference type="PANTHER" id="PTHR22906:SF53">
    <property type="entry name" value="HEMICENTIN-1"/>
    <property type="match status" value="1"/>
</dbReference>
<dbReference type="SMART" id="SM00209">
    <property type="entry name" value="TSP1"/>
    <property type="match status" value="1"/>
</dbReference>
<accession>A0A0L8I031</accession>
<protein>
    <recommendedName>
        <fullName evidence="4">ADAMTS cysteine-rich domain-containing protein</fullName>
    </recommendedName>
</protein>
<dbReference type="InterPro" id="IPR036383">
    <property type="entry name" value="TSP1_rpt_sf"/>
</dbReference>
<proteinExistence type="predicted"/>
<dbReference type="Pfam" id="PF00090">
    <property type="entry name" value="TSP_1"/>
    <property type="match status" value="1"/>
</dbReference>
<evidence type="ECO:0008006" key="4">
    <source>
        <dbReference type="Google" id="ProtNLM"/>
    </source>
</evidence>
<dbReference type="FunFam" id="2.20.100.10:FF:000001">
    <property type="entry name" value="semaphorin-5A isoform X1"/>
    <property type="match status" value="1"/>
</dbReference>
<evidence type="ECO:0000256" key="1">
    <source>
        <dbReference type="ARBA" id="ARBA00022737"/>
    </source>
</evidence>
<sequence>NKWSKWSSWTNCSSKCGGGLRYRKRNCLSSHPEVLAYCKGPQMEVMHCNTQPCHGNLIFYDSLTILQRERESERERKRGVM</sequence>
<dbReference type="SUPFAM" id="SSF82895">
    <property type="entry name" value="TSP-1 type 1 repeat"/>
    <property type="match status" value="1"/>
</dbReference>
<reference evidence="3" key="1">
    <citation type="submission" date="2015-07" db="EMBL/GenBank/DDBJ databases">
        <title>MeaNS - Measles Nucleotide Surveillance Program.</title>
        <authorList>
            <person name="Tran T."/>
            <person name="Druce J."/>
        </authorList>
    </citation>
    <scope>NUCLEOTIDE SEQUENCE</scope>
    <source>
        <strain evidence="3">UCB-OBI-ISO-001</strain>
        <tissue evidence="3">Gonad</tissue>
    </source>
</reference>
<gene>
    <name evidence="3" type="ORF">OCBIM_22000338mg</name>
</gene>
<dbReference type="AlphaFoldDB" id="A0A0L8I031"/>
<organism evidence="3">
    <name type="scientific">Octopus bimaculoides</name>
    <name type="common">California two-spotted octopus</name>
    <dbReference type="NCBI Taxonomy" id="37653"/>
    <lineage>
        <taxon>Eukaryota</taxon>
        <taxon>Metazoa</taxon>
        <taxon>Spiralia</taxon>
        <taxon>Lophotrochozoa</taxon>
        <taxon>Mollusca</taxon>
        <taxon>Cephalopoda</taxon>
        <taxon>Coleoidea</taxon>
        <taxon>Octopodiformes</taxon>
        <taxon>Octopoda</taxon>
        <taxon>Incirrata</taxon>
        <taxon>Octopodidae</taxon>
        <taxon>Octopus</taxon>
    </lineage>
</organism>
<evidence type="ECO:0000256" key="2">
    <source>
        <dbReference type="ARBA" id="ARBA00023157"/>
    </source>
</evidence>
<dbReference type="PRINTS" id="PR01705">
    <property type="entry name" value="TSP1REPEAT"/>
</dbReference>
<dbReference type="InterPro" id="IPR000884">
    <property type="entry name" value="TSP1_rpt"/>
</dbReference>
<dbReference type="PROSITE" id="PS50092">
    <property type="entry name" value="TSP1"/>
    <property type="match status" value="1"/>
</dbReference>
<dbReference type="PANTHER" id="PTHR22906">
    <property type="entry name" value="PROPERDIN"/>
    <property type="match status" value="1"/>
</dbReference>
<dbReference type="OrthoDB" id="9988752at2759"/>
<name>A0A0L8I031_OCTBM</name>
<keyword evidence="1" id="KW-0677">Repeat</keyword>
<dbReference type="Gene3D" id="2.20.100.10">
    <property type="entry name" value="Thrombospondin type-1 (TSP1) repeat"/>
    <property type="match status" value="1"/>
</dbReference>
<keyword evidence="2" id="KW-1015">Disulfide bond</keyword>